<evidence type="ECO:0000313" key="5">
    <source>
        <dbReference type="Proteomes" id="UP000199392"/>
    </source>
</evidence>
<organism evidence="4 5">
    <name type="scientific">Alloyangia pacifica</name>
    <dbReference type="NCBI Taxonomy" id="311180"/>
    <lineage>
        <taxon>Bacteria</taxon>
        <taxon>Pseudomonadati</taxon>
        <taxon>Pseudomonadota</taxon>
        <taxon>Alphaproteobacteria</taxon>
        <taxon>Rhodobacterales</taxon>
        <taxon>Roseobacteraceae</taxon>
        <taxon>Alloyangia</taxon>
    </lineage>
</organism>
<sequence length="203" mass="22514">MSLPAVIDYFFAPMSGYAYLGHQELMGLARRSGAKVRFLPMEVARVYEAAGVTPPYDHTDPRQSYRIEDQARWAAIRGLRMAAMPPSWPTDPRLACRCILAAGRLGLDQDAVSFACLRGVWAEHRNLADPGDLQEAFESIDLPAARILAVAQSEDMRDEADAVTEEAIGLGIFGSPTYVLRGKRYYGQDQFDFLREALQRAAA</sequence>
<evidence type="ECO:0000256" key="2">
    <source>
        <dbReference type="PIRSR" id="PIRSR006386-1"/>
    </source>
</evidence>
<gene>
    <name evidence="4" type="ORF">SAMN04488050_101865</name>
</gene>
<name>A0A1I6PZQ1_9RHOB</name>
<dbReference type="SUPFAM" id="SSF52833">
    <property type="entry name" value="Thioredoxin-like"/>
    <property type="match status" value="1"/>
</dbReference>
<evidence type="ECO:0000256" key="1">
    <source>
        <dbReference type="PIRNR" id="PIRNR006386"/>
    </source>
</evidence>
<dbReference type="InterPro" id="IPR036249">
    <property type="entry name" value="Thioredoxin-like_sf"/>
</dbReference>
<dbReference type="Gene3D" id="3.40.30.10">
    <property type="entry name" value="Glutaredoxin"/>
    <property type="match status" value="1"/>
</dbReference>
<dbReference type="EMBL" id="FOZW01000001">
    <property type="protein sequence ID" value="SFS45654.1"/>
    <property type="molecule type" value="Genomic_DNA"/>
</dbReference>
<dbReference type="EC" id="5.99.1.4" evidence="1"/>
<protein>
    <recommendedName>
        <fullName evidence="1">2-hydroxychromene-2-carboxylate isomerase</fullName>
        <ecNumber evidence="1">5.99.1.4</ecNumber>
    </recommendedName>
</protein>
<evidence type="ECO:0000259" key="3">
    <source>
        <dbReference type="Pfam" id="PF01323"/>
    </source>
</evidence>
<dbReference type="AlphaFoldDB" id="A0A1I6PZQ1"/>
<feature type="domain" description="DSBA-like thioredoxin" evidence="3">
    <location>
        <begin position="6"/>
        <end position="199"/>
    </location>
</feature>
<feature type="active site" description="Nucleophile" evidence="2">
    <location>
        <position position="15"/>
    </location>
</feature>
<keyword evidence="5" id="KW-1185">Reference proteome</keyword>
<dbReference type="PIRSF" id="PIRSF006386">
    <property type="entry name" value="HCCAis_GSTk"/>
    <property type="match status" value="1"/>
</dbReference>
<dbReference type="InterPro" id="IPR044087">
    <property type="entry name" value="NahD-like"/>
</dbReference>
<keyword evidence="1 4" id="KW-0413">Isomerase</keyword>
<dbReference type="InterPro" id="IPR051924">
    <property type="entry name" value="GST_Kappa/NadH"/>
</dbReference>
<dbReference type="GO" id="GO:1901170">
    <property type="term" value="P:naphthalene catabolic process"/>
    <property type="evidence" value="ECO:0007669"/>
    <property type="project" value="InterPro"/>
</dbReference>
<dbReference type="CDD" id="cd03022">
    <property type="entry name" value="DsbA_HCCA_Iso"/>
    <property type="match status" value="1"/>
</dbReference>
<dbReference type="InterPro" id="IPR014440">
    <property type="entry name" value="HCCAis_GSTk"/>
</dbReference>
<dbReference type="GO" id="GO:0018845">
    <property type="term" value="F:2-hydroxychromene-2-carboxylate isomerase activity"/>
    <property type="evidence" value="ECO:0007669"/>
    <property type="project" value="UniProtKB-UniRule"/>
</dbReference>
<dbReference type="PANTHER" id="PTHR42943">
    <property type="entry name" value="GLUTATHIONE S-TRANSFERASE KAPPA"/>
    <property type="match status" value="1"/>
</dbReference>
<comment type="similarity">
    <text evidence="1">Belongs to the GST superfamily. NadH family.</text>
</comment>
<dbReference type="GO" id="GO:0004602">
    <property type="term" value="F:glutathione peroxidase activity"/>
    <property type="evidence" value="ECO:0007669"/>
    <property type="project" value="TreeGrafter"/>
</dbReference>
<dbReference type="GO" id="GO:0004364">
    <property type="term" value="F:glutathione transferase activity"/>
    <property type="evidence" value="ECO:0007669"/>
    <property type="project" value="TreeGrafter"/>
</dbReference>
<accession>A0A1I6PZQ1</accession>
<dbReference type="InterPro" id="IPR001853">
    <property type="entry name" value="DSBA-like_thioredoxin_dom"/>
</dbReference>
<evidence type="ECO:0000313" key="4">
    <source>
        <dbReference type="EMBL" id="SFS45654.1"/>
    </source>
</evidence>
<dbReference type="Proteomes" id="UP000199392">
    <property type="component" value="Unassembled WGS sequence"/>
</dbReference>
<dbReference type="GO" id="GO:0006749">
    <property type="term" value="P:glutathione metabolic process"/>
    <property type="evidence" value="ECO:0007669"/>
    <property type="project" value="TreeGrafter"/>
</dbReference>
<comment type="catalytic activity">
    <reaction evidence="1">
        <text>2-hydroxychromene-2-carboxylate = (3E)-4-(2-hydroxyphenyl)-2-oxobut-3-enoate</text>
        <dbReference type="Rhea" id="RHEA:27401"/>
        <dbReference type="ChEBI" id="CHEBI:59350"/>
        <dbReference type="ChEBI" id="CHEBI:59353"/>
        <dbReference type="EC" id="5.99.1.4"/>
    </reaction>
</comment>
<dbReference type="Pfam" id="PF01323">
    <property type="entry name" value="DSBA"/>
    <property type="match status" value="1"/>
</dbReference>
<reference evidence="5" key="1">
    <citation type="submission" date="2016-10" db="EMBL/GenBank/DDBJ databases">
        <authorList>
            <person name="Varghese N."/>
            <person name="Submissions S."/>
        </authorList>
    </citation>
    <scope>NUCLEOTIDE SEQUENCE [LARGE SCALE GENOMIC DNA]</scope>
    <source>
        <strain evidence="5">DSM 26894</strain>
    </source>
</reference>
<proteinExistence type="inferred from homology"/>
<dbReference type="RefSeq" id="WP_245696010.1">
    <property type="nucleotide sequence ID" value="NZ_FNCL01000002.1"/>
</dbReference>
<dbReference type="PANTHER" id="PTHR42943:SF13">
    <property type="entry name" value="GLUTATHIONE S-TRANSFERASE KAPPA-RELATED"/>
    <property type="match status" value="1"/>
</dbReference>